<sequence>MSKSSSNPLQAPAKGRICIRPYRDSDSEPIRALFVDAFGTGKGSILRAALKGQLADKLSMCLYTIGSISLCSQAIHLSTRYSSHKDQDNYNVLIYLGQAMLLAALATLLNRAYKVYLAVMKFIQLGLDGDMLDIGEHYCWRSLQFDNSDSSKENERRKNGYWVAELIQEDGSSIIVGGTGIDVTTTRNEPSSAELRRMVVSPLCRRRGVGAQLIEVALNHARKHNIPSVYINTSVHQHSALSLYEKYGWVRLKDFWYLGSMHVTTLKLDLKNSGT</sequence>
<name>A0ACB8H6L7_PSICU</name>
<gene>
    <name evidence="1" type="ORF">JR316_0002942</name>
</gene>
<protein>
    <submittedName>
        <fullName evidence="1">N-acetyltransferase YjgM</fullName>
    </submittedName>
</protein>
<evidence type="ECO:0000313" key="2">
    <source>
        <dbReference type="Proteomes" id="UP000664032"/>
    </source>
</evidence>
<dbReference type="EMBL" id="JAFIQS020000003">
    <property type="protein sequence ID" value="KAH9483474.1"/>
    <property type="molecule type" value="Genomic_DNA"/>
</dbReference>
<accession>A0ACB8H6L7</accession>
<organism evidence="1 2">
    <name type="scientific">Psilocybe cubensis</name>
    <name type="common">Psychedelic mushroom</name>
    <name type="synonym">Stropharia cubensis</name>
    <dbReference type="NCBI Taxonomy" id="181762"/>
    <lineage>
        <taxon>Eukaryota</taxon>
        <taxon>Fungi</taxon>
        <taxon>Dikarya</taxon>
        <taxon>Basidiomycota</taxon>
        <taxon>Agaricomycotina</taxon>
        <taxon>Agaricomycetes</taxon>
        <taxon>Agaricomycetidae</taxon>
        <taxon>Agaricales</taxon>
        <taxon>Agaricineae</taxon>
        <taxon>Strophariaceae</taxon>
        <taxon>Psilocybe</taxon>
    </lineage>
</organism>
<proteinExistence type="predicted"/>
<dbReference type="Proteomes" id="UP000664032">
    <property type="component" value="Unassembled WGS sequence"/>
</dbReference>
<comment type="caution">
    <text evidence="1">The sequence shown here is derived from an EMBL/GenBank/DDBJ whole genome shotgun (WGS) entry which is preliminary data.</text>
</comment>
<keyword evidence="2" id="KW-1185">Reference proteome</keyword>
<evidence type="ECO:0000313" key="1">
    <source>
        <dbReference type="EMBL" id="KAH9483474.1"/>
    </source>
</evidence>
<reference evidence="1" key="1">
    <citation type="submission" date="2021-10" db="EMBL/GenBank/DDBJ databases">
        <title>Psilocybe cubensis genome.</title>
        <authorList>
            <person name="Mckernan K.J."/>
            <person name="Crawford S."/>
            <person name="Trippe A."/>
            <person name="Kane L.T."/>
            <person name="Mclaughlin S."/>
        </authorList>
    </citation>
    <scope>NUCLEOTIDE SEQUENCE</scope>
    <source>
        <strain evidence="1">MGC-MH-2018</strain>
    </source>
</reference>